<feature type="domain" description="CUB" evidence="4">
    <location>
        <begin position="1"/>
        <end position="119"/>
    </location>
</feature>
<protein>
    <recommendedName>
        <fullName evidence="4">CUB domain-containing protein</fullName>
    </recommendedName>
</protein>
<dbReference type="PROSITE" id="PS01180">
    <property type="entry name" value="CUB"/>
    <property type="match status" value="9"/>
</dbReference>
<feature type="domain" description="CUB" evidence="4">
    <location>
        <begin position="1003"/>
        <end position="1125"/>
    </location>
</feature>
<evidence type="ECO:0000256" key="1">
    <source>
        <dbReference type="ARBA" id="ARBA00022737"/>
    </source>
</evidence>
<keyword evidence="6" id="KW-1185">Reference proteome</keyword>
<keyword evidence="1" id="KW-0677">Repeat</keyword>
<feature type="domain" description="CUB" evidence="4">
    <location>
        <begin position="634"/>
        <end position="753"/>
    </location>
</feature>
<dbReference type="CDD" id="cd00041">
    <property type="entry name" value="CUB"/>
    <property type="match status" value="9"/>
</dbReference>
<feature type="domain" description="CUB" evidence="4">
    <location>
        <begin position="381"/>
        <end position="500"/>
    </location>
</feature>
<evidence type="ECO:0000259" key="4">
    <source>
        <dbReference type="PROSITE" id="PS01180"/>
    </source>
</evidence>
<comment type="caution">
    <text evidence="3">Lacks conserved residue(s) required for the propagation of feature annotation.</text>
</comment>
<evidence type="ECO:0000256" key="3">
    <source>
        <dbReference type="PROSITE-ProRule" id="PRU00059"/>
    </source>
</evidence>
<proteinExistence type="predicted"/>
<dbReference type="SMART" id="SM00042">
    <property type="entry name" value="CUB"/>
    <property type="match status" value="9"/>
</dbReference>
<organism evidence="5 6">
    <name type="scientific">Porites lobata</name>
    <dbReference type="NCBI Taxonomy" id="104759"/>
    <lineage>
        <taxon>Eukaryota</taxon>
        <taxon>Metazoa</taxon>
        <taxon>Cnidaria</taxon>
        <taxon>Anthozoa</taxon>
        <taxon>Hexacorallia</taxon>
        <taxon>Scleractinia</taxon>
        <taxon>Fungiina</taxon>
        <taxon>Poritidae</taxon>
        <taxon>Porites</taxon>
    </lineage>
</organism>
<name>A0ABN8QKZ9_9CNID</name>
<feature type="domain" description="CUB" evidence="4">
    <location>
        <begin position="759"/>
        <end position="875"/>
    </location>
</feature>
<sequence length="1132" mass="127605">MVTLKETSGVLTSPYYPRRYPSNQKCGWKITANEGERIVLVIEDLHIRDCGSSCTCDYLEIQNGSSSDGISGRRRCRFYKDRGIVYHSVKDVLRLTFVSDSGIRTDRYYRGFKATYIKVKYIATTTACTSGEYLNGCSGFFSTPNFPNNYPQYSMCTWNITVPSGYIIKLSFLNFRLEPYQYNPCYYYTPGARVTVTNVTSDGGYQPFMLCGQQHPDPVYSVGNSVQVIFTSLSSQYSGFNATYTAITYSSVCPNMATLKETSGVLTSPYYPRRYPSNENCSWKITASEGERIVLVIEDLYIQNCGSSCTCDYLEIQNGSSSDGISGRRRCRYNKDRGIVYHSAKDVLRLMFVSDSGTYGGYRGFKATYIKVKYIASTTACTSGEYLNGFSGFFSTPNFPNNYPQYSRCTWNITVPRGYIIKLSFLYFQMEPYQYSPCYYDAPGARVTVTNVASDDGYQSFMLCGQQLPDPVYSVGNSVQVIFTSLSSQYSGFNATYSAITYSSVCPNMATLKETSGVLTSPYYPMRYPSNENCSWKITASEGERIVLVVEDLYIQNCGSSCSCDYLEIQNGSSSDGVSGRRRCRSDKDRGIVYHSAKDVLRLTFVSDSSTCSWCRGFKATYIKVKYNATTTACTSGEYLNGFSGFFSTPNFPNNYPQYSMCTWNITVPSGYIIKLSFLYFRLEPYQYSPCYYNAPGARVTFTNVTSDDGYQPFMLCGQQHPDPVYSVENSVQVIFTSLSSQYSGFNATYTAITYSSVCPNMATLNETSGVLTSPYYPRRYPPNEKCSWKITASKGERIVLVIEDLHIRSCGSSCTCDYLEIQNGSSTDGISGRRRCRYYKDRGIIYHSAKDVLRVTFVSDSNTYRGYPSLFPLVAACTSGEYLNGFSGFFSTPNFPGDYPQYSICIWNITVPSGYIIKLSFVNFQLEPHQYIPCYYNAQKARVTVTNVASDGQYQPFMLCGQELPYPVYSVGNSMQVIFTSLRSQYSGFNVTYMAITYSSVCPNMTTLNEISGVITSPFYPRYHSINKSCSWEIRARKGKRIIFTIEDMDFNWWCSGVWSCSCNYLEIQGGSISGYDGPKWRVCGLLTANATYDWFKERIKVLFVFDGGQLRWGRGFKISYTQVNYSVSGK</sequence>
<accession>A0ABN8QKZ9</accession>
<feature type="domain" description="CUB" evidence="4">
    <location>
        <begin position="506"/>
        <end position="625"/>
    </location>
</feature>
<feature type="domain" description="CUB" evidence="4">
    <location>
        <begin position="878"/>
        <end position="997"/>
    </location>
</feature>
<evidence type="ECO:0000313" key="5">
    <source>
        <dbReference type="EMBL" id="CAH3166570.1"/>
    </source>
</evidence>
<gene>
    <name evidence="5" type="ORF">PLOB_00007735</name>
</gene>
<evidence type="ECO:0000256" key="2">
    <source>
        <dbReference type="ARBA" id="ARBA00023157"/>
    </source>
</evidence>
<dbReference type="Gene3D" id="2.60.120.290">
    <property type="entry name" value="Spermadhesin, CUB domain"/>
    <property type="match status" value="9"/>
</dbReference>
<reference evidence="5 6" key="1">
    <citation type="submission" date="2022-05" db="EMBL/GenBank/DDBJ databases">
        <authorList>
            <consortium name="Genoscope - CEA"/>
            <person name="William W."/>
        </authorList>
    </citation>
    <scope>NUCLEOTIDE SEQUENCE [LARGE SCALE GENOMIC DNA]</scope>
</reference>
<dbReference type="InterPro" id="IPR000859">
    <property type="entry name" value="CUB_dom"/>
</dbReference>
<dbReference type="SUPFAM" id="SSF49854">
    <property type="entry name" value="Spermadhesin, CUB domain"/>
    <property type="match status" value="9"/>
</dbReference>
<feature type="domain" description="CUB" evidence="4">
    <location>
        <begin position="128"/>
        <end position="247"/>
    </location>
</feature>
<dbReference type="Proteomes" id="UP001159405">
    <property type="component" value="Unassembled WGS sequence"/>
</dbReference>
<feature type="domain" description="CUB" evidence="4">
    <location>
        <begin position="253"/>
        <end position="372"/>
    </location>
</feature>
<comment type="caution">
    <text evidence="5">The sequence shown here is derived from an EMBL/GenBank/DDBJ whole genome shotgun (WGS) entry which is preliminary data.</text>
</comment>
<evidence type="ECO:0000313" key="6">
    <source>
        <dbReference type="Proteomes" id="UP001159405"/>
    </source>
</evidence>
<dbReference type="InterPro" id="IPR035914">
    <property type="entry name" value="Sperma_CUB_dom_sf"/>
</dbReference>
<dbReference type="EMBL" id="CALNXK010000137">
    <property type="protein sequence ID" value="CAH3166570.1"/>
    <property type="molecule type" value="Genomic_DNA"/>
</dbReference>
<dbReference type="PANTHER" id="PTHR24251">
    <property type="entry name" value="OVOCHYMASE-RELATED"/>
    <property type="match status" value="1"/>
</dbReference>
<dbReference type="Pfam" id="PF00431">
    <property type="entry name" value="CUB"/>
    <property type="match status" value="9"/>
</dbReference>
<keyword evidence="2" id="KW-1015">Disulfide bond</keyword>